<gene>
    <name evidence="2" type="ORF">SKAU_G00304540</name>
</gene>
<dbReference type="AlphaFoldDB" id="A0A9Q1EWG2"/>
<evidence type="ECO:0000313" key="2">
    <source>
        <dbReference type="EMBL" id="KAJ8346261.1"/>
    </source>
</evidence>
<organism evidence="2 3">
    <name type="scientific">Synaphobranchus kaupii</name>
    <name type="common">Kaup's arrowtooth eel</name>
    <dbReference type="NCBI Taxonomy" id="118154"/>
    <lineage>
        <taxon>Eukaryota</taxon>
        <taxon>Metazoa</taxon>
        <taxon>Chordata</taxon>
        <taxon>Craniata</taxon>
        <taxon>Vertebrata</taxon>
        <taxon>Euteleostomi</taxon>
        <taxon>Actinopterygii</taxon>
        <taxon>Neopterygii</taxon>
        <taxon>Teleostei</taxon>
        <taxon>Anguilliformes</taxon>
        <taxon>Synaphobranchidae</taxon>
        <taxon>Synaphobranchus</taxon>
    </lineage>
</organism>
<keyword evidence="3" id="KW-1185">Reference proteome</keyword>
<dbReference type="EMBL" id="JAINUF010000012">
    <property type="protein sequence ID" value="KAJ8346261.1"/>
    <property type="molecule type" value="Genomic_DNA"/>
</dbReference>
<proteinExistence type="predicted"/>
<reference evidence="2" key="1">
    <citation type="journal article" date="2023" name="Science">
        <title>Genome structures resolve the early diversification of teleost fishes.</title>
        <authorList>
            <person name="Parey E."/>
            <person name="Louis A."/>
            <person name="Montfort J."/>
            <person name="Bouchez O."/>
            <person name="Roques C."/>
            <person name="Iampietro C."/>
            <person name="Lluch J."/>
            <person name="Castinel A."/>
            <person name="Donnadieu C."/>
            <person name="Desvignes T."/>
            <person name="Floi Bucao C."/>
            <person name="Jouanno E."/>
            <person name="Wen M."/>
            <person name="Mejri S."/>
            <person name="Dirks R."/>
            <person name="Jansen H."/>
            <person name="Henkel C."/>
            <person name="Chen W.J."/>
            <person name="Zahm M."/>
            <person name="Cabau C."/>
            <person name="Klopp C."/>
            <person name="Thompson A.W."/>
            <person name="Robinson-Rechavi M."/>
            <person name="Braasch I."/>
            <person name="Lecointre G."/>
            <person name="Bobe J."/>
            <person name="Postlethwait J.H."/>
            <person name="Berthelot C."/>
            <person name="Roest Crollius H."/>
            <person name="Guiguen Y."/>
        </authorList>
    </citation>
    <scope>NUCLEOTIDE SEQUENCE</scope>
    <source>
        <strain evidence="2">WJC10195</strain>
    </source>
</reference>
<sequence>MTRPIQVKPADSESRGGSSLRDERSLSHSDFPIFPLARSLPGGIRPPRSSERPRAKQTRPPGPCVARLVAGTPRHSEHESGISHRVCHPKPSVLPLHTPIKWSRSIFSLGPPSRPRCSLGSAAFAFALI</sequence>
<feature type="compositionally biased region" description="Basic and acidic residues" evidence="1">
    <location>
        <begin position="10"/>
        <end position="27"/>
    </location>
</feature>
<evidence type="ECO:0000313" key="3">
    <source>
        <dbReference type="Proteomes" id="UP001152622"/>
    </source>
</evidence>
<dbReference type="Proteomes" id="UP001152622">
    <property type="component" value="Chromosome 12"/>
</dbReference>
<name>A0A9Q1EWG2_SYNKA</name>
<feature type="region of interest" description="Disordered" evidence="1">
    <location>
        <begin position="1"/>
        <end position="64"/>
    </location>
</feature>
<protein>
    <submittedName>
        <fullName evidence="2">Uncharacterized protein</fullName>
    </submittedName>
</protein>
<comment type="caution">
    <text evidence="2">The sequence shown here is derived from an EMBL/GenBank/DDBJ whole genome shotgun (WGS) entry which is preliminary data.</text>
</comment>
<accession>A0A9Q1EWG2</accession>
<evidence type="ECO:0000256" key="1">
    <source>
        <dbReference type="SAM" id="MobiDB-lite"/>
    </source>
</evidence>